<proteinExistence type="inferred from homology"/>
<protein>
    <submittedName>
        <fullName evidence="3">Pteridine reductase</fullName>
    </submittedName>
</protein>
<dbReference type="SUPFAM" id="SSF51735">
    <property type="entry name" value="NAD(P)-binding Rossmann-fold domains"/>
    <property type="match status" value="1"/>
</dbReference>
<organism evidence="3 4">
    <name type="scientific">Cycloclasticus zancles 78-ME</name>
    <dbReference type="NCBI Taxonomy" id="1198232"/>
    <lineage>
        <taxon>Bacteria</taxon>
        <taxon>Pseudomonadati</taxon>
        <taxon>Pseudomonadota</taxon>
        <taxon>Gammaproteobacteria</taxon>
        <taxon>Thiotrichales</taxon>
        <taxon>Piscirickettsiaceae</taxon>
        <taxon>Cycloclasticus</taxon>
    </lineage>
</organism>
<dbReference type="PROSITE" id="PS00061">
    <property type="entry name" value="ADH_SHORT"/>
    <property type="match status" value="1"/>
</dbReference>
<dbReference type="EMBL" id="CP005996">
    <property type="protein sequence ID" value="AGS38438.1"/>
    <property type="molecule type" value="Genomic_DNA"/>
</dbReference>
<dbReference type="HOGENOM" id="CLU_010194_1_3_6"/>
<dbReference type="InterPro" id="IPR036291">
    <property type="entry name" value="NAD(P)-bd_dom_sf"/>
</dbReference>
<evidence type="ECO:0000256" key="2">
    <source>
        <dbReference type="ARBA" id="ARBA00023002"/>
    </source>
</evidence>
<dbReference type="Proteomes" id="UP000015380">
    <property type="component" value="Chromosome"/>
</dbReference>
<dbReference type="InterPro" id="IPR002347">
    <property type="entry name" value="SDR_fam"/>
</dbReference>
<name>S5TTP8_9GAMM</name>
<evidence type="ECO:0000313" key="4">
    <source>
        <dbReference type="Proteomes" id="UP000015380"/>
    </source>
</evidence>
<reference evidence="3 4" key="1">
    <citation type="submission" date="2013-05" db="EMBL/GenBank/DDBJ databases">
        <title>Between feast and famine: a lifestyle of most important marine PAH-degrading bacterium Cycloclasticus sp. 7ME.</title>
        <authorList>
            <person name="Yakimov M.M."/>
            <person name="Messina E."/>
            <person name="Genovese M."/>
            <person name="Denaro R."/>
            <person name="Crisafi F."/>
            <person name="Russo D."/>
            <person name="Cappello S."/>
            <person name="Santisi S."/>
            <person name="Smedile F."/>
            <person name="Golyshina O.V."/>
            <person name="Tran H."/>
            <person name="Pieper D.H."/>
            <person name="Golyshin P.N."/>
            <person name="Giuliano L."/>
        </authorList>
    </citation>
    <scope>NUCLEOTIDE SEQUENCE [LARGE SCALE GENOMIC DNA]</scope>
    <source>
        <strain evidence="3 4">78-ME</strain>
    </source>
</reference>
<dbReference type="KEGG" id="cza:CYCME_0095"/>
<keyword evidence="2" id="KW-0560">Oxidoreductase</keyword>
<dbReference type="eggNOG" id="COG1028">
    <property type="taxonomic scope" value="Bacteria"/>
</dbReference>
<gene>
    <name evidence="3" type="ORF">CYCME_0095</name>
</gene>
<dbReference type="PRINTS" id="PR00080">
    <property type="entry name" value="SDRFAMILY"/>
</dbReference>
<dbReference type="Gene3D" id="3.40.50.720">
    <property type="entry name" value="NAD(P)-binding Rossmann-like Domain"/>
    <property type="match status" value="1"/>
</dbReference>
<evidence type="ECO:0000256" key="1">
    <source>
        <dbReference type="ARBA" id="ARBA00006484"/>
    </source>
</evidence>
<evidence type="ECO:0000313" key="3">
    <source>
        <dbReference type="EMBL" id="AGS38438.1"/>
    </source>
</evidence>
<dbReference type="PRINTS" id="PR00081">
    <property type="entry name" value="GDHRDH"/>
</dbReference>
<dbReference type="PANTHER" id="PTHR43639">
    <property type="entry name" value="OXIDOREDUCTASE, SHORT-CHAIN DEHYDROGENASE/REDUCTASE FAMILY (AFU_ORTHOLOGUE AFUA_5G02870)"/>
    <property type="match status" value="1"/>
</dbReference>
<reference evidence="4" key="2">
    <citation type="journal article" date="2016" name="Environ. Microbiol. Rep.">
        <title>Analysis of defence systems and a conjugative IncP-1 plasmid in the marine polyaromatic hydrocarbons-degrading bacterium Cycloclasticus sp. 78-ME.</title>
        <authorList>
            <person name="Yakimov M.M."/>
            <person name="Crisafi F."/>
            <person name="Messina E."/>
            <person name="Smedile F."/>
            <person name="Lopatina A."/>
            <person name="Denaro R."/>
            <person name="Pieper D.H."/>
            <person name="Golyshin P.N."/>
            <person name="Giuliano L."/>
        </authorList>
    </citation>
    <scope>NUCLEOTIDE SEQUENCE [LARGE SCALE GENOMIC DNA]</scope>
    <source>
        <strain evidence="4">78-ME</strain>
    </source>
</reference>
<dbReference type="NCBIfam" id="NF006598">
    <property type="entry name" value="PRK09135.1"/>
    <property type="match status" value="1"/>
</dbReference>
<sequence>MQKIVLITGAARRIGAQMTKTFHAAGYGVVVHYRHSRSEADELVQLLNNKREHSAWAIKADLQSVQKIEQMVDQVITRHGRLDVLINNASTFYPTPVGDANESEWNDLMGSNLKAPFFVSKVAFKALKKTKGCIVNIVDIYAKRSLVDYPIYSTAKAGLYALTESLAKELAPDVRVNGVSPGAILWPESQATELTDSIVEKIPLQRQGAPSDIAETVLFLAQNAAYITGQVIAVDGGKSLV</sequence>
<comment type="similarity">
    <text evidence="1">Belongs to the short-chain dehydrogenases/reductases (SDR) family.</text>
</comment>
<accession>S5TTP8</accession>
<dbReference type="Pfam" id="PF13561">
    <property type="entry name" value="adh_short_C2"/>
    <property type="match status" value="1"/>
</dbReference>
<keyword evidence="4" id="KW-1185">Reference proteome</keyword>
<dbReference type="PANTHER" id="PTHR43639:SF1">
    <property type="entry name" value="SHORT-CHAIN DEHYDROGENASE_REDUCTASE FAMILY PROTEIN"/>
    <property type="match status" value="1"/>
</dbReference>
<dbReference type="GO" id="GO:0016491">
    <property type="term" value="F:oxidoreductase activity"/>
    <property type="evidence" value="ECO:0007669"/>
    <property type="project" value="UniProtKB-KW"/>
</dbReference>
<dbReference type="PATRIC" id="fig|1198232.3.peg.96"/>
<dbReference type="InterPro" id="IPR020904">
    <property type="entry name" value="Sc_DH/Rdtase_CS"/>
</dbReference>
<dbReference type="AlphaFoldDB" id="S5TTP8"/>
<dbReference type="FunFam" id="3.40.50.720:FF:000173">
    <property type="entry name" value="3-oxoacyl-[acyl-carrier protein] reductase"/>
    <property type="match status" value="1"/>
</dbReference>